<protein>
    <submittedName>
        <fullName evidence="2">Uncharacterized protein</fullName>
    </submittedName>
</protein>
<dbReference type="InParanoid" id="G0MBS3"/>
<dbReference type="EMBL" id="GL379789">
    <property type="protein sequence ID" value="EGT45642.1"/>
    <property type="molecule type" value="Genomic_DNA"/>
</dbReference>
<dbReference type="HOGENOM" id="CLU_3428589_0_0_1"/>
<reference evidence="3" key="1">
    <citation type="submission" date="2011-07" db="EMBL/GenBank/DDBJ databases">
        <authorList>
            <consortium name="Caenorhabditis brenneri Sequencing and Analysis Consortium"/>
            <person name="Wilson R.K."/>
        </authorList>
    </citation>
    <scope>NUCLEOTIDE SEQUENCE [LARGE SCALE GENOMIC DNA]</scope>
    <source>
        <strain evidence="3">PB2801</strain>
    </source>
</reference>
<evidence type="ECO:0000313" key="2">
    <source>
        <dbReference type="EMBL" id="EGT45642.1"/>
    </source>
</evidence>
<name>G0MBS3_CAEBE</name>
<sequence length="20" mass="2161">MAKRCTAGYESINTNSSKVT</sequence>
<dbReference type="Proteomes" id="UP000008068">
    <property type="component" value="Unassembled WGS sequence"/>
</dbReference>
<organism evidence="3">
    <name type="scientific">Caenorhabditis brenneri</name>
    <name type="common">Nematode worm</name>
    <dbReference type="NCBI Taxonomy" id="135651"/>
    <lineage>
        <taxon>Eukaryota</taxon>
        <taxon>Metazoa</taxon>
        <taxon>Ecdysozoa</taxon>
        <taxon>Nematoda</taxon>
        <taxon>Chromadorea</taxon>
        <taxon>Rhabditida</taxon>
        <taxon>Rhabditina</taxon>
        <taxon>Rhabditomorpha</taxon>
        <taxon>Rhabditoidea</taxon>
        <taxon>Rhabditidae</taxon>
        <taxon>Peloderinae</taxon>
        <taxon>Caenorhabditis</taxon>
    </lineage>
</organism>
<keyword evidence="3" id="KW-1185">Reference proteome</keyword>
<accession>G0MBS3</accession>
<proteinExistence type="predicted"/>
<evidence type="ECO:0000256" key="1">
    <source>
        <dbReference type="SAM" id="MobiDB-lite"/>
    </source>
</evidence>
<dbReference type="AlphaFoldDB" id="G0MBS3"/>
<evidence type="ECO:0000313" key="3">
    <source>
        <dbReference type="Proteomes" id="UP000008068"/>
    </source>
</evidence>
<feature type="region of interest" description="Disordered" evidence="1">
    <location>
        <begin position="1"/>
        <end position="20"/>
    </location>
</feature>
<feature type="compositionally biased region" description="Polar residues" evidence="1">
    <location>
        <begin position="11"/>
        <end position="20"/>
    </location>
</feature>
<gene>
    <name evidence="2" type="ORF">CAEBREN_31991</name>
</gene>